<evidence type="ECO:0000256" key="4">
    <source>
        <dbReference type="HAMAP-Rule" id="MF_01988"/>
    </source>
</evidence>
<dbReference type="EnsemblBacteria" id="CAC12452">
    <property type="protein sequence ID" value="CAC12452"/>
    <property type="gene ID" value="CAC12452"/>
</dbReference>
<dbReference type="Gene3D" id="3.40.50.261">
    <property type="entry name" value="Succinyl-CoA synthetase domains"/>
    <property type="match status" value="1"/>
</dbReference>
<dbReference type="eggNOG" id="arCOG01339">
    <property type="taxonomic scope" value="Archaea"/>
</dbReference>
<dbReference type="GO" id="GO:0006099">
    <property type="term" value="P:tricarboxylic acid cycle"/>
    <property type="evidence" value="ECO:0007669"/>
    <property type="project" value="UniProtKB-UniRule"/>
</dbReference>
<evidence type="ECO:0000313" key="9">
    <source>
        <dbReference type="EMBL" id="CAC12452.1"/>
    </source>
</evidence>
<keyword evidence="10" id="KW-1185">Reference proteome</keyword>
<dbReference type="NCBIfam" id="TIGR01019">
    <property type="entry name" value="sucCoAalpha"/>
    <property type="match status" value="1"/>
</dbReference>
<dbReference type="PANTHER" id="PTHR11117:SF2">
    <property type="entry name" value="SUCCINATE--COA LIGASE [ADP_GDP-FORMING] SUBUNIT ALPHA, MITOCHONDRIAL"/>
    <property type="match status" value="1"/>
</dbReference>
<dbReference type="InterPro" id="IPR003781">
    <property type="entry name" value="CoA-bd"/>
</dbReference>
<dbReference type="Gene3D" id="3.40.50.720">
    <property type="entry name" value="NAD(P)-binding Rossmann-like Domain"/>
    <property type="match status" value="1"/>
</dbReference>
<evidence type="ECO:0000256" key="7">
    <source>
        <dbReference type="RuleBase" id="RU000699"/>
    </source>
</evidence>
<evidence type="ECO:0000313" key="10">
    <source>
        <dbReference type="Proteomes" id="UP000001024"/>
    </source>
</evidence>
<dbReference type="InterPro" id="IPR017440">
    <property type="entry name" value="Cit_synth/succinyl-CoA_lig_AS"/>
</dbReference>
<protein>
    <recommendedName>
        <fullName evidence="4">Succinate--CoA ligase [ADP-forming] subunit alpha</fullName>
        <ecNumber evidence="4">6.2.1.5</ecNumber>
    </recommendedName>
    <alternativeName>
        <fullName evidence="4">Succinyl-CoA synthetase subunit alpha</fullName>
        <shortName evidence="4">SCS-alpha</shortName>
    </alternativeName>
</protein>
<organism evidence="9 10">
    <name type="scientific">Thermoplasma acidophilum (strain ATCC 25905 / DSM 1728 / JCM 9062 / NBRC 15155 / AMRC-C165)</name>
    <dbReference type="NCBI Taxonomy" id="273075"/>
    <lineage>
        <taxon>Archaea</taxon>
        <taxon>Methanobacteriati</taxon>
        <taxon>Thermoplasmatota</taxon>
        <taxon>Thermoplasmata</taxon>
        <taxon>Thermoplasmatales</taxon>
        <taxon>Thermoplasmataceae</taxon>
        <taxon>Thermoplasma</taxon>
    </lineage>
</organism>
<dbReference type="InterPro" id="IPR036291">
    <property type="entry name" value="NAD(P)-bd_dom_sf"/>
</dbReference>
<dbReference type="STRING" id="273075.gene:9572554"/>
<dbReference type="PROSITE" id="PS00399">
    <property type="entry name" value="SUCCINYL_COA_LIG_2"/>
    <property type="match status" value="1"/>
</dbReference>
<evidence type="ECO:0000256" key="1">
    <source>
        <dbReference type="ARBA" id="ARBA00022532"/>
    </source>
</evidence>
<feature type="binding site" evidence="4">
    <location>
        <position position="167"/>
    </location>
    <ligand>
        <name>substrate</name>
        <note>ligand shared with subunit beta</note>
    </ligand>
</feature>
<dbReference type="FunCoup" id="Q9HIK8">
    <property type="interactions" value="240"/>
</dbReference>
<evidence type="ECO:0000256" key="3">
    <source>
        <dbReference type="ARBA" id="ARBA00022741"/>
    </source>
</evidence>
<dbReference type="FunFam" id="3.40.50.720:FF:000277">
    <property type="entry name" value="Succinate--CoA ligase [ADP-forming] subunit alpha"/>
    <property type="match status" value="1"/>
</dbReference>
<dbReference type="KEGG" id="tac:Ta1331"/>
<dbReference type="InterPro" id="IPR005811">
    <property type="entry name" value="SUCC_ACL_C"/>
</dbReference>
<dbReference type="InterPro" id="IPR016102">
    <property type="entry name" value="Succinyl-CoA_synth-like"/>
</dbReference>
<accession>Q9HIK8</accession>
<dbReference type="PaxDb" id="273075-Ta1331"/>
<dbReference type="GO" id="GO:0004776">
    <property type="term" value="F:succinate-CoA ligase (GDP-forming) activity"/>
    <property type="evidence" value="ECO:0007669"/>
    <property type="project" value="TreeGrafter"/>
</dbReference>
<dbReference type="HOGENOM" id="CLU_052104_0_0_2"/>
<feature type="domain" description="CoA-binding" evidence="8">
    <location>
        <begin position="12"/>
        <end position="108"/>
    </location>
</feature>
<comment type="subunit">
    <text evidence="4 7">Heterotetramer of two alpha and two beta subunits.</text>
</comment>
<dbReference type="AlphaFoldDB" id="Q9HIK8"/>
<dbReference type="NCBIfam" id="NF004230">
    <property type="entry name" value="PRK05678.1"/>
    <property type="match status" value="1"/>
</dbReference>
<comment type="function">
    <text evidence="4 7">Succinyl-CoA synthetase functions in the citric acid cycle (TCA), coupling the hydrolysis of succinyl-CoA to the synthesis of either ATP or GTP and thus represents the only step of substrate-level phosphorylation in the TCA. The alpha subunit of the enzyme binds the substrates coenzyme A and phosphate, while succinate binding and nucleotide specificity is provided by the beta subunit.</text>
</comment>
<dbReference type="PRINTS" id="PR01798">
    <property type="entry name" value="SCOASYNTHASE"/>
</dbReference>
<comment type="similarity">
    <text evidence="4 6">Belongs to the succinate/malate CoA ligase alpha subunit family.</text>
</comment>
<comment type="pathway">
    <text evidence="4 7">Carbohydrate metabolism; tricarboxylic acid cycle; succinate from succinyl-CoA (ligase route): step 1/1.</text>
</comment>
<evidence type="ECO:0000256" key="6">
    <source>
        <dbReference type="RuleBase" id="RU000677"/>
    </source>
</evidence>
<comment type="catalytic activity">
    <reaction evidence="4 7">
        <text>succinate + ATP + CoA = succinyl-CoA + ADP + phosphate</text>
        <dbReference type="Rhea" id="RHEA:17661"/>
        <dbReference type="ChEBI" id="CHEBI:30031"/>
        <dbReference type="ChEBI" id="CHEBI:30616"/>
        <dbReference type="ChEBI" id="CHEBI:43474"/>
        <dbReference type="ChEBI" id="CHEBI:57287"/>
        <dbReference type="ChEBI" id="CHEBI:57292"/>
        <dbReference type="ChEBI" id="CHEBI:456216"/>
        <dbReference type="EC" id="6.2.1.5"/>
    </reaction>
</comment>
<comment type="catalytic activity">
    <reaction evidence="4">
        <text>GTP + succinate + CoA = succinyl-CoA + GDP + phosphate</text>
        <dbReference type="Rhea" id="RHEA:22120"/>
        <dbReference type="ChEBI" id="CHEBI:30031"/>
        <dbReference type="ChEBI" id="CHEBI:37565"/>
        <dbReference type="ChEBI" id="CHEBI:43474"/>
        <dbReference type="ChEBI" id="CHEBI:57287"/>
        <dbReference type="ChEBI" id="CHEBI:57292"/>
        <dbReference type="ChEBI" id="CHEBI:58189"/>
    </reaction>
</comment>
<dbReference type="GO" id="GO:0009361">
    <property type="term" value="C:succinate-CoA ligase complex (ADP-forming)"/>
    <property type="evidence" value="ECO:0007669"/>
    <property type="project" value="TreeGrafter"/>
</dbReference>
<keyword evidence="3 4" id="KW-0547">Nucleotide-binding</keyword>
<dbReference type="EMBL" id="AL445067">
    <property type="protein sequence ID" value="CAC12452.1"/>
    <property type="molecule type" value="Genomic_DNA"/>
</dbReference>
<dbReference type="PANTHER" id="PTHR11117">
    <property type="entry name" value="SUCCINYL-COA LIGASE SUBUNIT ALPHA"/>
    <property type="match status" value="1"/>
</dbReference>
<gene>
    <name evidence="4" type="primary">sucD</name>
    <name evidence="9" type="ordered locus">Ta1331</name>
</gene>
<dbReference type="SMART" id="SM00881">
    <property type="entry name" value="CoA_binding"/>
    <property type="match status" value="1"/>
</dbReference>
<name>Q9HIK8_THEAC</name>
<evidence type="ECO:0000259" key="8">
    <source>
        <dbReference type="SMART" id="SM00881"/>
    </source>
</evidence>
<keyword evidence="2 4" id="KW-0436">Ligase</keyword>
<dbReference type="GO" id="GO:0004775">
    <property type="term" value="F:succinate-CoA ligase (ADP-forming) activity"/>
    <property type="evidence" value="ECO:0007669"/>
    <property type="project" value="UniProtKB-UniRule"/>
</dbReference>
<dbReference type="Pfam" id="PF00549">
    <property type="entry name" value="Ligase_CoA"/>
    <property type="match status" value="1"/>
</dbReference>
<dbReference type="Proteomes" id="UP000001024">
    <property type="component" value="Chromosome"/>
</dbReference>
<dbReference type="PIRSF" id="PIRSF001553">
    <property type="entry name" value="SucCS_alpha"/>
    <property type="match status" value="1"/>
</dbReference>
<dbReference type="InterPro" id="IPR033847">
    <property type="entry name" value="Citrt_syn/SCS-alpha_CS"/>
</dbReference>
<proteinExistence type="inferred from homology"/>
<feature type="binding site" evidence="4">
    <location>
        <begin position="104"/>
        <end position="106"/>
    </location>
    <ligand>
        <name>CoA</name>
        <dbReference type="ChEBI" id="CHEBI:57287"/>
    </ligand>
</feature>
<dbReference type="HAMAP" id="MF_01988">
    <property type="entry name" value="Succ_CoA_alpha"/>
    <property type="match status" value="1"/>
</dbReference>
<dbReference type="FunFam" id="3.40.50.261:FF:000006">
    <property type="entry name" value="Succinate--CoA ligase [ADP-forming] subunit alpha"/>
    <property type="match status" value="1"/>
</dbReference>
<sequence length="294" mass="31446">MKGSRRCSKMVLINKNTKVIVQGITGHQGSFHTGEMLKFGTKVVAGIAPGKGGTKFADKVPIVNSVSEAMQYEPDATMISVPAPYVKDAAYEAIDNGLKIVYILTEHVPYQDTMEIVKEASLRGITVLGPNGPGITVPFESKIGIMPNHIFKEGDVAIASRSGTLTYEIVYAVTKAGMGESTVIGLGGDRVVGLTFIDVLKMFEKDEKTKRIVLVGEIGGNNEELAADYIKKHVKKKVVAYIAGRSAPPGKRMGHAGAIIERGVGTAESKLKAFAEAGVKVADYPQDIPKLLEE</sequence>
<dbReference type="SUPFAM" id="SSF51735">
    <property type="entry name" value="NAD(P)-binding Rossmann-fold domains"/>
    <property type="match status" value="1"/>
</dbReference>
<feature type="active site" description="Tele-phosphohistidine intermediate" evidence="4 5">
    <location>
        <position position="255"/>
    </location>
</feature>
<dbReference type="SUPFAM" id="SSF52210">
    <property type="entry name" value="Succinyl-CoA synthetase domains"/>
    <property type="match status" value="1"/>
</dbReference>
<dbReference type="InterPro" id="IPR005810">
    <property type="entry name" value="CoA_lig_alpha"/>
</dbReference>
<feature type="binding site" evidence="4">
    <location>
        <position position="51"/>
    </location>
    <ligand>
        <name>CoA</name>
        <dbReference type="ChEBI" id="CHEBI:57287"/>
    </ligand>
</feature>
<reference evidence="9 10" key="1">
    <citation type="journal article" date="2000" name="Nature">
        <title>The genome sequence of the thermoacidophilic scavenger Thermoplasma acidophilum.</title>
        <authorList>
            <person name="Ruepp A."/>
            <person name="Graml W."/>
            <person name="Santos-Martinez M.L."/>
            <person name="Koretke K.K."/>
            <person name="Volker C."/>
            <person name="Mewes H.W."/>
            <person name="Frishman D."/>
            <person name="Stocker S."/>
            <person name="Lupas A.N."/>
            <person name="Baumeister W."/>
        </authorList>
    </citation>
    <scope>NUCLEOTIDE SEQUENCE [LARGE SCALE GENOMIC DNA]</scope>
    <source>
        <strain evidence="10">ATCC 25905 / DSM 1728 / JCM 9062 / NBRC 15155 / AMRC-C165</strain>
    </source>
</reference>
<keyword evidence="1 4" id="KW-0816">Tricarboxylic acid cycle</keyword>
<dbReference type="EC" id="6.2.1.5" evidence="4"/>
<dbReference type="Pfam" id="PF02629">
    <property type="entry name" value="CoA_binding"/>
    <property type="match status" value="1"/>
</dbReference>
<dbReference type="PROSITE" id="PS01216">
    <property type="entry name" value="SUCCINYL_COA_LIG_1"/>
    <property type="match status" value="1"/>
</dbReference>
<evidence type="ECO:0000256" key="2">
    <source>
        <dbReference type="ARBA" id="ARBA00022598"/>
    </source>
</evidence>
<evidence type="ECO:0000256" key="5">
    <source>
        <dbReference type="PIRSR" id="PIRSR001553-1"/>
    </source>
</evidence>
<feature type="binding site" evidence="4">
    <location>
        <begin position="25"/>
        <end position="28"/>
    </location>
    <ligand>
        <name>CoA</name>
        <dbReference type="ChEBI" id="CHEBI:57287"/>
    </ligand>
</feature>
<dbReference type="GO" id="GO:0000166">
    <property type="term" value="F:nucleotide binding"/>
    <property type="evidence" value="ECO:0007669"/>
    <property type="project" value="UniProtKB-KW"/>
</dbReference>
<dbReference type="InParanoid" id="Q9HIK8"/>
<dbReference type="UniPathway" id="UPA00223">
    <property type="reaction ID" value="UER00999"/>
</dbReference>